<keyword evidence="3" id="KW-1185">Reference proteome</keyword>
<dbReference type="STRING" id="655353.SAMN04488056_102181"/>
<sequence>MISYLADGILMIALIITSVWVMKMNSRLQKLRDNHYEFRRIMEQTNLALEGIEVSIDEINVRGQQVLNALGKRIDEARDIVTDIDKMTREVRGQQKELRLEMVAFQEQIAKECTKQIDILKKISEAANEAAKREEQTNPLLNGGDVAAKPGHPPFYRIEDQLPSMLRRVNLKS</sequence>
<dbReference type="OrthoDB" id="7906780at2"/>
<keyword evidence="1" id="KW-1133">Transmembrane helix</keyword>
<dbReference type="AlphaFoldDB" id="A0A1I5CBM3"/>
<feature type="transmembrane region" description="Helical" evidence="1">
    <location>
        <begin position="6"/>
        <end position="22"/>
    </location>
</feature>
<keyword evidence="1" id="KW-0812">Transmembrane</keyword>
<gene>
    <name evidence="2" type="ORF">SAMN04488056_102181</name>
</gene>
<evidence type="ECO:0000313" key="3">
    <source>
        <dbReference type="Proteomes" id="UP000199236"/>
    </source>
</evidence>
<name>A0A1I5CBM3_9HYPH</name>
<organism evidence="2 3">
    <name type="scientific">Cohaesibacter marisflavi</name>
    <dbReference type="NCBI Taxonomy" id="655353"/>
    <lineage>
        <taxon>Bacteria</taxon>
        <taxon>Pseudomonadati</taxon>
        <taxon>Pseudomonadota</taxon>
        <taxon>Alphaproteobacteria</taxon>
        <taxon>Hyphomicrobiales</taxon>
        <taxon>Cohaesibacteraceae</taxon>
    </lineage>
</organism>
<keyword evidence="1" id="KW-0472">Membrane</keyword>
<protein>
    <submittedName>
        <fullName evidence="2">Uncharacterized protein</fullName>
    </submittedName>
</protein>
<proteinExistence type="predicted"/>
<accession>A0A1I5CBM3</accession>
<dbReference type="EMBL" id="FOVR01000002">
    <property type="protein sequence ID" value="SFN84367.1"/>
    <property type="molecule type" value="Genomic_DNA"/>
</dbReference>
<evidence type="ECO:0000256" key="1">
    <source>
        <dbReference type="SAM" id="Phobius"/>
    </source>
</evidence>
<dbReference type="Proteomes" id="UP000199236">
    <property type="component" value="Unassembled WGS sequence"/>
</dbReference>
<dbReference type="RefSeq" id="WP_090069376.1">
    <property type="nucleotide sequence ID" value="NZ_FOVR01000002.1"/>
</dbReference>
<evidence type="ECO:0000313" key="2">
    <source>
        <dbReference type="EMBL" id="SFN84367.1"/>
    </source>
</evidence>
<reference evidence="2 3" key="1">
    <citation type="submission" date="2016-10" db="EMBL/GenBank/DDBJ databases">
        <authorList>
            <person name="de Groot N.N."/>
        </authorList>
    </citation>
    <scope>NUCLEOTIDE SEQUENCE [LARGE SCALE GENOMIC DNA]</scope>
    <source>
        <strain evidence="2 3">CGMCC 1.9157</strain>
    </source>
</reference>